<evidence type="ECO:0000256" key="1">
    <source>
        <dbReference type="SAM" id="SignalP"/>
    </source>
</evidence>
<dbReference type="CDD" id="cd00117">
    <property type="entry name" value="TFP"/>
    <property type="match status" value="1"/>
</dbReference>
<dbReference type="Gene3D" id="2.10.60.10">
    <property type="entry name" value="CD59"/>
    <property type="match status" value="1"/>
</dbReference>
<evidence type="ECO:0000313" key="3">
    <source>
        <dbReference type="Ensembl" id="ENSGWIP00000028676.1"/>
    </source>
</evidence>
<dbReference type="Pfam" id="PF00021">
    <property type="entry name" value="UPAR_LY6"/>
    <property type="match status" value="1"/>
</dbReference>
<reference evidence="3" key="3">
    <citation type="submission" date="2025-09" db="UniProtKB">
        <authorList>
            <consortium name="Ensembl"/>
        </authorList>
    </citation>
    <scope>IDENTIFICATION</scope>
</reference>
<dbReference type="InterPro" id="IPR045860">
    <property type="entry name" value="Snake_toxin-like_sf"/>
</dbReference>
<dbReference type="InterPro" id="IPR016054">
    <property type="entry name" value="LY6_UPA_recep-like"/>
</dbReference>
<dbReference type="AlphaFoldDB" id="A0A8C5GDG3"/>
<proteinExistence type="predicted"/>
<dbReference type="Ensembl" id="ENSGWIT00000031272.1">
    <property type="protein sequence ID" value="ENSGWIP00000028676.1"/>
    <property type="gene ID" value="ENSGWIG00000014951.1"/>
</dbReference>
<reference evidence="3" key="1">
    <citation type="submission" date="2020-06" db="EMBL/GenBank/DDBJ databases">
        <authorList>
            <consortium name="Wellcome Sanger Institute Data Sharing"/>
        </authorList>
    </citation>
    <scope>NUCLEOTIDE SEQUENCE [LARGE SCALE GENOMIC DNA]</scope>
</reference>
<feature type="chain" id="PRO_5034629568" description="UPAR/Ly6 domain-containing protein" evidence="1">
    <location>
        <begin position="19"/>
        <end position="127"/>
    </location>
</feature>
<feature type="signal peptide" evidence="1">
    <location>
        <begin position="1"/>
        <end position="18"/>
    </location>
</feature>
<dbReference type="SUPFAM" id="SSF57302">
    <property type="entry name" value="Snake toxin-like"/>
    <property type="match status" value="1"/>
</dbReference>
<dbReference type="Proteomes" id="UP000694680">
    <property type="component" value="Chromosome 11"/>
</dbReference>
<keyword evidence="4" id="KW-1185">Reference proteome</keyword>
<evidence type="ECO:0000259" key="2">
    <source>
        <dbReference type="Pfam" id="PF00021"/>
    </source>
</evidence>
<name>A0A8C5GDG3_GOUWI</name>
<reference evidence="3" key="2">
    <citation type="submission" date="2025-08" db="UniProtKB">
        <authorList>
            <consortium name="Ensembl"/>
        </authorList>
    </citation>
    <scope>IDENTIFICATION</scope>
</reference>
<protein>
    <recommendedName>
        <fullName evidence="2">UPAR/Ly6 domain-containing protein</fullName>
    </recommendedName>
</protein>
<evidence type="ECO:0000313" key="4">
    <source>
        <dbReference type="Proteomes" id="UP000694680"/>
    </source>
</evidence>
<organism evidence="3 4">
    <name type="scientific">Gouania willdenowi</name>
    <name type="common">Blunt-snouted clingfish</name>
    <name type="synonym">Lepadogaster willdenowi</name>
    <dbReference type="NCBI Taxonomy" id="441366"/>
    <lineage>
        <taxon>Eukaryota</taxon>
        <taxon>Metazoa</taxon>
        <taxon>Chordata</taxon>
        <taxon>Craniata</taxon>
        <taxon>Vertebrata</taxon>
        <taxon>Euteleostomi</taxon>
        <taxon>Actinopterygii</taxon>
        <taxon>Neopterygii</taxon>
        <taxon>Teleostei</taxon>
        <taxon>Neoteleostei</taxon>
        <taxon>Acanthomorphata</taxon>
        <taxon>Ovalentaria</taxon>
        <taxon>Blenniimorphae</taxon>
        <taxon>Blenniiformes</taxon>
        <taxon>Gobiesocoidei</taxon>
        <taxon>Gobiesocidae</taxon>
        <taxon>Gobiesocinae</taxon>
        <taxon>Gouania</taxon>
    </lineage>
</organism>
<sequence length="127" mass="13368">MPFYINMLCFAVCFSVESLTCNQCTLSVFGFCLSGGTETCAANNTCYSGRISIVSSFNGFSRLGCREMAGCNATTNSTLLSVTFTTQITCCSTDRCNNAATSTKMTFSAVIGAAVLASVLGNQSIYV</sequence>
<keyword evidence="1" id="KW-0732">Signal</keyword>
<feature type="domain" description="UPAR/Ly6" evidence="2">
    <location>
        <begin position="18"/>
        <end position="98"/>
    </location>
</feature>
<accession>A0A8C5GDG3</accession>